<dbReference type="PANTHER" id="PTHR30126">
    <property type="entry name" value="HTH-TYPE TRANSCRIPTIONAL REGULATOR"/>
    <property type="match status" value="1"/>
</dbReference>
<evidence type="ECO:0000256" key="2">
    <source>
        <dbReference type="ARBA" id="ARBA00023015"/>
    </source>
</evidence>
<evidence type="ECO:0000256" key="1">
    <source>
        <dbReference type="ARBA" id="ARBA00009437"/>
    </source>
</evidence>
<dbReference type="Proteomes" id="UP000199659">
    <property type="component" value="Unassembled WGS sequence"/>
</dbReference>
<dbReference type="PROSITE" id="PS50931">
    <property type="entry name" value="HTH_LYSR"/>
    <property type="match status" value="1"/>
</dbReference>
<dbReference type="InterPro" id="IPR036388">
    <property type="entry name" value="WH-like_DNA-bd_sf"/>
</dbReference>
<dbReference type="AlphaFoldDB" id="A0A1I6HSJ1"/>
<evidence type="ECO:0000259" key="5">
    <source>
        <dbReference type="PROSITE" id="PS50931"/>
    </source>
</evidence>
<keyword evidence="3 6" id="KW-0238">DNA-binding</keyword>
<dbReference type="InterPro" id="IPR005119">
    <property type="entry name" value="LysR_subst-bd"/>
</dbReference>
<dbReference type="GO" id="GO:0000976">
    <property type="term" value="F:transcription cis-regulatory region binding"/>
    <property type="evidence" value="ECO:0007669"/>
    <property type="project" value="TreeGrafter"/>
</dbReference>
<sequence length="296" mass="33746">MNDISLELYKIFYYVATQGNISKASELLFIGQPAVSRSIQKLESMLGISLFYRTNKGVHLTDTGEILYEYVSEAMENLFAGEQAIKDVYSKEQNTLTLGISSTLYKLFILPYLKEFLKHNNLIINFIDCSSSYNTLDLLAQGDVDIGIVSKPFDLTGIEFYPLNTIQEVIVATPNYIKKNKIKNQTDFCKKITLISLQKGNITREYNEQYLKKLNIEMEPEITTSSMDFIVDLVRQEMGAGIVFKEIVANELKTDELMEVSFLPPIPKRQIGIAMKNGKVKTKAIQKFIKYYSLKT</sequence>
<organism evidence="6 7">
    <name type="scientific">Anaeromicropila populeti</name>
    <dbReference type="NCBI Taxonomy" id="37658"/>
    <lineage>
        <taxon>Bacteria</taxon>
        <taxon>Bacillati</taxon>
        <taxon>Bacillota</taxon>
        <taxon>Clostridia</taxon>
        <taxon>Lachnospirales</taxon>
        <taxon>Lachnospiraceae</taxon>
        <taxon>Anaeromicropila</taxon>
    </lineage>
</organism>
<evidence type="ECO:0000256" key="3">
    <source>
        <dbReference type="ARBA" id="ARBA00023125"/>
    </source>
</evidence>
<keyword evidence="2" id="KW-0805">Transcription regulation</keyword>
<gene>
    <name evidence="6" type="ORF">SAMN05661086_00237</name>
</gene>
<comment type="similarity">
    <text evidence="1">Belongs to the LysR transcriptional regulatory family.</text>
</comment>
<dbReference type="SUPFAM" id="SSF46785">
    <property type="entry name" value="Winged helix' DNA-binding domain"/>
    <property type="match status" value="1"/>
</dbReference>
<evidence type="ECO:0000256" key="4">
    <source>
        <dbReference type="ARBA" id="ARBA00023163"/>
    </source>
</evidence>
<dbReference type="CDD" id="cd05466">
    <property type="entry name" value="PBP2_LTTR_substrate"/>
    <property type="match status" value="1"/>
</dbReference>
<dbReference type="SUPFAM" id="SSF53850">
    <property type="entry name" value="Periplasmic binding protein-like II"/>
    <property type="match status" value="1"/>
</dbReference>
<feature type="domain" description="HTH lysR-type" evidence="5">
    <location>
        <begin position="4"/>
        <end position="61"/>
    </location>
</feature>
<dbReference type="EMBL" id="FOYZ01000001">
    <property type="protein sequence ID" value="SFR57393.1"/>
    <property type="molecule type" value="Genomic_DNA"/>
</dbReference>
<dbReference type="PANTHER" id="PTHR30126:SF64">
    <property type="entry name" value="HTH-TYPE TRANSCRIPTIONAL REGULATOR CITR"/>
    <property type="match status" value="1"/>
</dbReference>
<evidence type="ECO:0000313" key="6">
    <source>
        <dbReference type="EMBL" id="SFR57393.1"/>
    </source>
</evidence>
<dbReference type="RefSeq" id="WP_177214489.1">
    <property type="nucleotide sequence ID" value="NZ_FOYZ01000001.1"/>
</dbReference>
<dbReference type="InterPro" id="IPR036390">
    <property type="entry name" value="WH_DNA-bd_sf"/>
</dbReference>
<name>A0A1I6HSJ1_9FIRM</name>
<dbReference type="InterPro" id="IPR000847">
    <property type="entry name" value="LysR_HTH_N"/>
</dbReference>
<reference evidence="6 7" key="1">
    <citation type="submission" date="2016-10" db="EMBL/GenBank/DDBJ databases">
        <authorList>
            <person name="de Groot N.N."/>
        </authorList>
    </citation>
    <scope>NUCLEOTIDE SEQUENCE [LARGE SCALE GENOMIC DNA]</scope>
    <source>
        <strain evidence="6 7">743A</strain>
    </source>
</reference>
<proteinExistence type="inferred from homology"/>
<dbReference type="Pfam" id="PF03466">
    <property type="entry name" value="LysR_substrate"/>
    <property type="match status" value="1"/>
</dbReference>
<evidence type="ECO:0000313" key="7">
    <source>
        <dbReference type="Proteomes" id="UP000199659"/>
    </source>
</evidence>
<dbReference type="GO" id="GO:0003700">
    <property type="term" value="F:DNA-binding transcription factor activity"/>
    <property type="evidence" value="ECO:0007669"/>
    <property type="project" value="InterPro"/>
</dbReference>
<accession>A0A1I6HSJ1</accession>
<dbReference type="Gene3D" id="1.10.10.10">
    <property type="entry name" value="Winged helix-like DNA-binding domain superfamily/Winged helix DNA-binding domain"/>
    <property type="match status" value="1"/>
</dbReference>
<dbReference type="Gene3D" id="3.40.190.290">
    <property type="match status" value="1"/>
</dbReference>
<protein>
    <submittedName>
        <fullName evidence="6">DNA-binding transcriptional regulator, LysR family</fullName>
    </submittedName>
</protein>
<keyword evidence="7" id="KW-1185">Reference proteome</keyword>
<dbReference type="STRING" id="37658.SAMN05661086_00237"/>
<keyword evidence="4" id="KW-0804">Transcription</keyword>
<dbReference type="Pfam" id="PF00126">
    <property type="entry name" value="HTH_1"/>
    <property type="match status" value="1"/>
</dbReference>
<dbReference type="PRINTS" id="PR00039">
    <property type="entry name" value="HTHLYSR"/>
</dbReference>